<comment type="caution">
    <text evidence="2">The sequence shown here is derived from an EMBL/GenBank/DDBJ whole genome shotgun (WGS) entry which is preliminary data.</text>
</comment>
<dbReference type="Pfam" id="PF02450">
    <property type="entry name" value="LCAT"/>
    <property type="match status" value="1"/>
</dbReference>
<accession>A0A9W7L8A5</accession>
<dbReference type="InterPro" id="IPR003386">
    <property type="entry name" value="LACT/PDAT_acylTrfase"/>
</dbReference>
<dbReference type="InterPro" id="IPR029058">
    <property type="entry name" value="AB_hydrolase_fold"/>
</dbReference>
<gene>
    <name evidence="2" type="ORF">TrCOL_g12110</name>
</gene>
<name>A0A9W7L8A5_9STRA</name>
<feature type="region of interest" description="Disordered" evidence="1">
    <location>
        <begin position="626"/>
        <end position="656"/>
    </location>
</feature>
<evidence type="ECO:0000256" key="1">
    <source>
        <dbReference type="SAM" id="MobiDB-lite"/>
    </source>
</evidence>
<sequence>MDQLDAEQPETWSNKQRRLVQAARARGELNSLTTSKTLHYTKAFSSPTSSPPASPSPSILQNQPIFLIPGLASTQLESFSDPCPSISLFSTIWLSIESVLKIFSSQNSLASKCWLSCLRLSFPSESDTPSCSSRPVRGLSGVMYLSPPSLSSSFVLGSSNTLYASLIHFLVLELLYGPSTLIELGYDWRLSPKRMQHRDSEFSRWRRSLEAAKESTDRPGVVIAHSLGNLVFRSFVQWLEHEFEKEEVLTLARTGGGVIEGISNTFFYYAGYEVYESSAEVTDAMITEAKVKAKKRLEKWLELHIGTYVALSAPLLGAVNPLRAVLSGESMGLPIAEKEARDLERTFGSTNTAISLSTKSAAGWSERKGLKGLADFAIDWKSHGKSLDSLWKLVGEKRVDWDTNFPMFTVTEVDEEKKTTGAFYTAKETNATVIDSFGPKDAMSGDIFAKFAEYFHEPGDPLLSKREQLENAMYKDSFSDILSTTWERPGIKHVIVAYGTDIPTEVGYTYPKEKGKEGQADAPWVKEVIWEEEGGVIVVEDLDEVGGFFGAGRKKIRRRLDIGEEERLLRSGDGTIPYLSLAWAHTWLLDFERGGESGVGVGDIVKSHREEGGGEWKVEVDVGSREMEGVGEGGGGSEGEGEGEGGGSDEGEDEKCMDGGLFADTIFSCGVKDVHKDLTNRDPAMEKWKIVSGDGRTTTVIEAHKIEHKETPRNAELLNAVLEEVLWISEED</sequence>
<evidence type="ECO:0000313" key="2">
    <source>
        <dbReference type="EMBL" id="GMI39484.1"/>
    </source>
</evidence>
<dbReference type="EMBL" id="BRYA01000104">
    <property type="protein sequence ID" value="GMI39484.1"/>
    <property type="molecule type" value="Genomic_DNA"/>
</dbReference>
<dbReference type="AlphaFoldDB" id="A0A9W7L8A5"/>
<proteinExistence type="predicted"/>
<evidence type="ECO:0008006" key="4">
    <source>
        <dbReference type="Google" id="ProtNLM"/>
    </source>
</evidence>
<dbReference type="Gene3D" id="3.40.50.1820">
    <property type="entry name" value="alpha/beta hydrolase"/>
    <property type="match status" value="1"/>
</dbReference>
<dbReference type="Proteomes" id="UP001165065">
    <property type="component" value="Unassembled WGS sequence"/>
</dbReference>
<dbReference type="GO" id="GO:0008374">
    <property type="term" value="F:O-acyltransferase activity"/>
    <property type="evidence" value="ECO:0007669"/>
    <property type="project" value="InterPro"/>
</dbReference>
<reference evidence="3" key="1">
    <citation type="journal article" date="2023" name="Commun. Biol.">
        <title>Genome analysis of Parmales, the sister group of diatoms, reveals the evolutionary specialization of diatoms from phago-mixotrophs to photoautotrophs.</title>
        <authorList>
            <person name="Ban H."/>
            <person name="Sato S."/>
            <person name="Yoshikawa S."/>
            <person name="Yamada K."/>
            <person name="Nakamura Y."/>
            <person name="Ichinomiya M."/>
            <person name="Sato N."/>
            <person name="Blanc-Mathieu R."/>
            <person name="Endo H."/>
            <person name="Kuwata A."/>
            <person name="Ogata H."/>
        </authorList>
    </citation>
    <scope>NUCLEOTIDE SEQUENCE [LARGE SCALE GENOMIC DNA]</scope>
</reference>
<dbReference type="GO" id="GO:0006629">
    <property type="term" value="P:lipid metabolic process"/>
    <property type="evidence" value="ECO:0007669"/>
    <property type="project" value="InterPro"/>
</dbReference>
<organism evidence="2 3">
    <name type="scientific">Triparma columacea</name>
    <dbReference type="NCBI Taxonomy" id="722753"/>
    <lineage>
        <taxon>Eukaryota</taxon>
        <taxon>Sar</taxon>
        <taxon>Stramenopiles</taxon>
        <taxon>Ochrophyta</taxon>
        <taxon>Bolidophyceae</taxon>
        <taxon>Parmales</taxon>
        <taxon>Triparmaceae</taxon>
        <taxon>Triparma</taxon>
    </lineage>
</organism>
<feature type="compositionally biased region" description="Acidic residues" evidence="1">
    <location>
        <begin position="639"/>
        <end position="655"/>
    </location>
</feature>
<protein>
    <recommendedName>
        <fullName evidence="4">Lecithin:cholesterol acyltransferase</fullName>
    </recommendedName>
</protein>
<evidence type="ECO:0000313" key="3">
    <source>
        <dbReference type="Proteomes" id="UP001165065"/>
    </source>
</evidence>
<dbReference type="OrthoDB" id="190846at2759"/>
<keyword evidence="3" id="KW-1185">Reference proteome</keyword>
<dbReference type="PANTHER" id="PTHR11440">
    <property type="entry name" value="LECITHIN-CHOLESTEROL ACYLTRANSFERASE-RELATED"/>
    <property type="match status" value="1"/>
</dbReference>